<evidence type="ECO:0000313" key="3">
    <source>
        <dbReference type="EMBL" id="RGS42017.1"/>
    </source>
</evidence>
<dbReference type="PANTHER" id="PTHR30217:SF10">
    <property type="entry name" value="23S RRNA 5-HYDROXYCYTIDINE C2501 SYNTHASE"/>
    <property type="match status" value="1"/>
</dbReference>
<dbReference type="PROSITE" id="PS01276">
    <property type="entry name" value="PEPTIDASE_U32"/>
    <property type="match status" value="1"/>
</dbReference>
<dbReference type="InterPro" id="IPR051454">
    <property type="entry name" value="RNA/ubiquinone_mod_enzymes"/>
</dbReference>
<dbReference type="Pfam" id="PF12392">
    <property type="entry name" value="DUF3656"/>
    <property type="match status" value="1"/>
</dbReference>
<dbReference type="Proteomes" id="UP000266172">
    <property type="component" value="Unassembled WGS sequence"/>
</dbReference>
<accession>A0A395V9S5</accession>
<name>A0A395V9S5_9FIRM</name>
<sequence>MMQKRELELLAPAGSYETFEAVIRAGADAVYLGGSHFGARAYANNFNEEELLRAIDYAHIHGRQVYLTVNTLFKEEELEQGLYEYLLPYYEQGLDAVIVQDMGAFARIRSMFPGMDIHTSTQMTVTGAAGAAYMKQLGASRVVMAREMSFAEIREIHDKVGIEIESFVHGALCYCYSGQCLLSSMLGGRSGNRGRCAQPCRLPYEVYKKDQKSRIACGNYVLSPKDLCTIDAIPALAESGIFSFKIEGRMKQAEYAAGVVSVYRQYMDRYLDRLNEERAGGCSEDEARRRAKKAYAVTEEDHRKLLALGNRSGFTDGYYFRRNGREMITFDSPGHAKTDEALQKTVREHYIKVRPEQEIKEKINGFLRLKKDLSATLKLQCEECEITCEGEQVLQARKQPLSRDRVDVCMRKTGNTPFAFEQLAIEMDEDVFLPVQALNALRREALLALEEKLLQGYRRDGAASPEAEKLGCGADKRTRQEERREAEDAGKTVIVSLENRCLLPVVLRSSFVHGIYADSSCYTRDELWTALLKDAGEAHLAGKKFYYILPAVFRSRTAAFYRENIEHLKALPLDGFVAKSYDAAAFVRQELGAETPLILDHSLYSWNSAARDVFLQLAPERDTVPLELNRSELFARDNHHSEAMVYGYLPLMTSAQCVHANTEKCDRKRGILYLKDRYGKYFPVKNNCTECYNTIYNTTPLMLFDERADFLHMGIAAYRISFTIEEEEQAAFILDLFERTFLSGKHSVKELFPDGYTRGHYKRGVE</sequence>
<evidence type="ECO:0000256" key="1">
    <source>
        <dbReference type="SAM" id="MobiDB-lite"/>
    </source>
</evidence>
<evidence type="ECO:0000313" key="4">
    <source>
        <dbReference type="Proteomes" id="UP000266172"/>
    </source>
</evidence>
<evidence type="ECO:0000259" key="2">
    <source>
        <dbReference type="Pfam" id="PF12392"/>
    </source>
</evidence>
<feature type="domain" description="Peptidase U32 collagenase" evidence="2">
    <location>
        <begin position="338"/>
        <end position="453"/>
    </location>
</feature>
<comment type="caution">
    <text evidence="3">The sequence shown here is derived from an EMBL/GenBank/DDBJ whole genome shotgun (WGS) entry which is preliminary data.</text>
</comment>
<reference evidence="3 4" key="1">
    <citation type="submission" date="2018-08" db="EMBL/GenBank/DDBJ databases">
        <title>A genome reference for cultivated species of the human gut microbiota.</title>
        <authorList>
            <person name="Zou Y."/>
            <person name="Xue W."/>
            <person name="Luo G."/>
        </authorList>
    </citation>
    <scope>NUCLEOTIDE SEQUENCE [LARGE SCALE GENOMIC DNA]</scope>
    <source>
        <strain evidence="3 4">AF22-12AC</strain>
    </source>
</reference>
<dbReference type="Pfam" id="PF01136">
    <property type="entry name" value="Peptidase_U32"/>
    <property type="match status" value="1"/>
</dbReference>
<feature type="region of interest" description="Disordered" evidence="1">
    <location>
        <begin position="465"/>
        <end position="485"/>
    </location>
</feature>
<gene>
    <name evidence="3" type="ORF">DWX93_01370</name>
</gene>
<dbReference type="RefSeq" id="WP_118096330.1">
    <property type="nucleotide sequence ID" value="NZ_QRVL01000001.1"/>
</dbReference>
<dbReference type="InterPro" id="IPR001539">
    <property type="entry name" value="Peptidase_U32"/>
</dbReference>
<dbReference type="AlphaFoldDB" id="A0A395V9S5"/>
<proteinExistence type="predicted"/>
<dbReference type="PANTHER" id="PTHR30217">
    <property type="entry name" value="PEPTIDASE U32 FAMILY"/>
    <property type="match status" value="1"/>
</dbReference>
<dbReference type="InterPro" id="IPR020988">
    <property type="entry name" value="Pept_U32_collagenase"/>
</dbReference>
<organism evidence="3 4">
    <name type="scientific">Roseburia hominis</name>
    <dbReference type="NCBI Taxonomy" id="301301"/>
    <lineage>
        <taxon>Bacteria</taxon>
        <taxon>Bacillati</taxon>
        <taxon>Bacillota</taxon>
        <taxon>Clostridia</taxon>
        <taxon>Lachnospirales</taxon>
        <taxon>Lachnospiraceae</taxon>
        <taxon>Roseburia</taxon>
    </lineage>
</organism>
<protein>
    <submittedName>
        <fullName evidence="3">U32 family peptidase</fullName>
    </submittedName>
</protein>
<dbReference type="EMBL" id="QRVL01000001">
    <property type="protein sequence ID" value="RGS42017.1"/>
    <property type="molecule type" value="Genomic_DNA"/>
</dbReference>